<dbReference type="InParanoid" id="A0A3N1GWX2"/>
<protein>
    <submittedName>
        <fullName evidence="2">Lysophospholipase L1-like esterase</fullName>
    </submittedName>
</protein>
<evidence type="ECO:0000259" key="1">
    <source>
        <dbReference type="Pfam" id="PF13472"/>
    </source>
</evidence>
<dbReference type="Proteomes" id="UP000276232">
    <property type="component" value="Unassembled WGS sequence"/>
</dbReference>
<sequence>MPASPAPSDPSPDRRTPPGRLRAVAATAAGGLLLAGLLAAGGAGPVAADPSVPAAPAAPAASTAGRLPALVGTWGASADRTDSDVAGRTVRNVVRTNVGGRDLRVSLSNVVGTAAVTYSGTVGVSAGGGAVEPGSLRGLTFGGGETSVLVPPGAEVLSDPLTGRWAEQLDLAVSVHVDGDPGVATGHNLAVATSYVSEPGDVAAEEGADAFTTALTRWHVVDGLVVTGARGDGTVVALGDSITDGYGATVDGDQRWPDHLARRLLATPRYDGTGVVNEGISGNRVLSDGAGVSALARLDRDVLTSPGVETVVLLEGINDISGGATAEEVIAGYRQLIARTHAAGVCIQGGTLTAFESAGPAREAERTAVNEWIRTSGEFDAVVDFDAATRDPSNPDKLLPAYDSGDDLHPSDAGYAAMAAAVDLRSLDCRR</sequence>
<dbReference type="InterPro" id="IPR053140">
    <property type="entry name" value="GDSL_Rv0518-like"/>
</dbReference>
<dbReference type="RefSeq" id="WP_123380519.1">
    <property type="nucleotide sequence ID" value="NZ_RJKN01000006.1"/>
</dbReference>
<feature type="domain" description="SGNH hydrolase-type esterase" evidence="1">
    <location>
        <begin position="237"/>
        <end position="417"/>
    </location>
</feature>
<dbReference type="EMBL" id="RJKN01000006">
    <property type="protein sequence ID" value="ROP34622.1"/>
    <property type="molecule type" value="Genomic_DNA"/>
</dbReference>
<accession>A0A3N1GWX2</accession>
<dbReference type="SUPFAM" id="SSF52266">
    <property type="entry name" value="SGNH hydrolase"/>
    <property type="match status" value="1"/>
</dbReference>
<dbReference type="InterPro" id="IPR036514">
    <property type="entry name" value="SGNH_hydro_sf"/>
</dbReference>
<dbReference type="AlphaFoldDB" id="A0A3N1GWX2"/>
<evidence type="ECO:0000313" key="3">
    <source>
        <dbReference type="Proteomes" id="UP000276232"/>
    </source>
</evidence>
<evidence type="ECO:0000313" key="2">
    <source>
        <dbReference type="EMBL" id="ROP34622.1"/>
    </source>
</evidence>
<dbReference type="CDD" id="cd01830">
    <property type="entry name" value="XynE_like"/>
    <property type="match status" value="1"/>
</dbReference>
<dbReference type="InterPro" id="IPR013830">
    <property type="entry name" value="SGNH_hydro"/>
</dbReference>
<reference evidence="2 3" key="1">
    <citation type="journal article" date="2015" name="Stand. Genomic Sci.">
        <title>Genomic Encyclopedia of Bacterial and Archaeal Type Strains, Phase III: the genomes of soil and plant-associated and newly described type strains.</title>
        <authorList>
            <person name="Whitman W.B."/>
            <person name="Woyke T."/>
            <person name="Klenk H.P."/>
            <person name="Zhou Y."/>
            <person name="Lilburn T.G."/>
            <person name="Beck B.J."/>
            <person name="De Vos P."/>
            <person name="Vandamme P."/>
            <person name="Eisen J.A."/>
            <person name="Garrity G."/>
            <person name="Hugenholtz P."/>
            <person name="Kyrpides N.C."/>
        </authorList>
    </citation>
    <scope>NUCLEOTIDE SEQUENCE [LARGE SCALE GENOMIC DNA]</scope>
    <source>
        <strain evidence="2 3">CECT 7306</strain>
    </source>
</reference>
<dbReference type="PANTHER" id="PTHR43784">
    <property type="entry name" value="GDSL-LIKE LIPASE/ACYLHYDROLASE, PUTATIVE (AFU_ORTHOLOGUE AFUA_2G00820)-RELATED"/>
    <property type="match status" value="1"/>
</dbReference>
<comment type="caution">
    <text evidence="2">The sequence shown here is derived from an EMBL/GenBank/DDBJ whole genome shotgun (WGS) entry which is preliminary data.</text>
</comment>
<dbReference type="Pfam" id="PF13472">
    <property type="entry name" value="Lipase_GDSL_2"/>
    <property type="match status" value="1"/>
</dbReference>
<gene>
    <name evidence="2" type="ORF">EDC03_2438</name>
</gene>
<keyword evidence="3" id="KW-1185">Reference proteome</keyword>
<dbReference type="Gene3D" id="3.40.50.1110">
    <property type="entry name" value="SGNH hydrolase"/>
    <property type="match status" value="1"/>
</dbReference>
<dbReference type="OrthoDB" id="1828825at2"/>
<dbReference type="PANTHER" id="PTHR43784:SF2">
    <property type="entry name" value="GDSL-LIKE LIPASE_ACYLHYDROLASE, PUTATIVE (AFU_ORTHOLOGUE AFUA_2G00820)-RELATED"/>
    <property type="match status" value="1"/>
</dbReference>
<proteinExistence type="predicted"/>
<organism evidence="2 3">
    <name type="scientific">Pseudokineococcus lusitanus</name>
    <dbReference type="NCBI Taxonomy" id="763993"/>
    <lineage>
        <taxon>Bacteria</taxon>
        <taxon>Bacillati</taxon>
        <taxon>Actinomycetota</taxon>
        <taxon>Actinomycetes</taxon>
        <taxon>Kineosporiales</taxon>
        <taxon>Kineosporiaceae</taxon>
        <taxon>Pseudokineococcus</taxon>
    </lineage>
</organism>
<name>A0A3N1GWX2_9ACTN</name>